<protein>
    <recommendedName>
        <fullName evidence="3">DUF2634 domain-containing protein</fullName>
    </recommendedName>
</protein>
<proteinExistence type="predicted"/>
<dbReference type="RefSeq" id="WP_087374640.1">
    <property type="nucleotide sequence ID" value="NZ_NFKK01000024.1"/>
</dbReference>
<comment type="caution">
    <text evidence="1">The sequence shown here is derived from an EMBL/GenBank/DDBJ whole genome shotgun (WGS) entry which is preliminary data.</text>
</comment>
<evidence type="ECO:0008006" key="3">
    <source>
        <dbReference type="Google" id="ProtNLM"/>
    </source>
</evidence>
<accession>A0A1Y4L2X1</accession>
<sequence>MAITPTAGAVSLANTLEIVEQPTLTYYVDPDTKRIRGTADGLTAMRQAVEIILFTERYRWQIYSPYFGAELDNLIGLDSGYVAAELLRRVRDAFSVDSRILSVEDYKYTYKDGVLTASFTVRTIFGNLEQILEVTIS</sequence>
<dbReference type="EMBL" id="NFKK01000024">
    <property type="protein sequence ID" value="OUP51135.1"/>
    <property type="molecule type" value="Genomic_DNA"/>
</dbReference>
<name>A0A1Y4L2X1_9FIRM</name>
<organism evidence="1 2">
    <name type="scientific">Butyricicoccus pullicaecorum</name>
    <dbReference type="NCBI Taxonomy" id="501571"/>
    <lineage>
        <taxon>Bacteria</taxon>
        <taxon>Bacillati</taxon>
        <taxon>Bacillota</taxon>
        <taxon>Clostridia</taxon>
        <taxon>Eubacteriales</taxon>
        <taxon>Butyricicoccaceae</taxon>
        <taxon>Butyricicoccus</taxon>
    </lineage>
</organism>
<dbReference type="Pfam" id="PF10934">
    <property type="entry name" value="Sheath_initiator"/>
    <property type="match status" value="1"/>
</dbReference>
<dbReference type="AlphaFoldDB" id="A0A1Y4L2X1"/>
<dbReference type="SUPFAM" id="SSF160719">
    <property type="entry name" value="gpW/gp25-like"/>
    <property type="match status" value="1"/>
</dbReference>
<dbReference type="Proteomes" id="UP000195897">
    <property type="component" value="Unassembled WGS sequence"/>
</dbReference>
<evidence type="ECO:0000313" key="1">
    <source>
        <dbReference type="EMBL" id="OUP51135.1"/>
    </source>
</evidence>
<reference evidence="2" key="1">
    <citation type="submission" date="2017-04" db="EMBL/GenBank/DDBJ databases">
        <title>Function of individual gut microbiota members based on whole genome sequencing of pure cultures obtained from chicken caecum.</title>
        <authorList>
            <person name="Medvecky M."/>
            <person name="Cejkova D."/>
            <person name="Polansky O."/>
            <person name="Karasova D."/>
            <person name="Kubasova T."/>
            <person name="Cizek A."/>
            <person name="Rychlik I."/>
        </authorList>
    </citation>
    <scope>NUCLEOTIDE SEQUENCE [LARGE SCALE GENOMIC DNA]</scope>
    <source>
        <strain evidence="2">An180</strain>
    </source>
</reference>
<gene>
    <name evidence="1" type="ORF">B5F17_13465</name>
</gene>
<dbReference type="InterPro" id="IPR020288">
    <property type="entry name" value="Sheath_initiator"/>
</dbReference>
<evidence type="ECO:0000313" key="2">
    <source>
        <dbReference type="Proteomes" id="UP000195897"/>
    </source>
</evidence>